<evidence type="ECO:0000313" key="2">
    <source>
        <dbReference type="Proteomes" id="UP000266841"/>
    </source>
</evidence>
<reference evidence="1 2" key="1">
    <citation type="journal article" date="2012" name="Genome Biol.">
        <title>Genome and low-iron response of an oceanic diatom adapted to chronic iron limitation.</title>
        <authorList>
            <person name="Lommer M."/>
            <person name="Specht M."/>
            <person name="Roy A.S."/>
            <person name="Kraemer L."/>
            <person name="Andreson R."/>
            <person name="Gutowska M.A."/>
            <person name="Wolf J."/>
            <person name="Bergner S.V."/>
            <person name="Schilhabel M.B."/>
            <person name="Klostermeier U.C."/>
            <person name="Beiko R.G."/>
            <person name="Rosenstiel P."/>
            <person name="Hippler M."/>
            <person name="Laroche J."/>
        </authorList>
    </citation>
    <scope>NUCLEOTIDE SEQUENCE [LARGE SCALE GENOMIC DNA]</scope>
    <source>
        <strain evidence="1 2">CCMP1005</strain>
    </source>
</reference>
<proteinExistence type="predicted"/>
<dbReference type="Proteomes" id="UP000266841">
    <property type="component" value="Unassembled WGS sequence"/>
</dbReference>
<sequence>MGPRTFRGLGLGLDATEMDVKTAYTGWTISWDPWFGRRARNLAEIVGPAGFRYHPQTETYGGLEVTTASRICSACAAADAHYPPLPAAAVPGQMMKGQLSPSGCPLGLSDYPWIVR</sequence>
<name>K0SLQ7_THAOC</name>
<evidence type="ECO:0000313" key="1">
    <source>
        <dbReference type="EMBL" id="EJK61896.1"/>
    </source>
</evidence>
<gene>
    <name evidence="1" type="ORF">THAOC_17531</name>
</gene>
<accession>K0SLQ7</accession>
<dbReference type="EMBL" id="AGNL01019347">
    <property type="protein sequence ID" value="EJK61896.1"/>
    <property type="molecule type" value="Genomic_DNA"/>
</dbReference>
<dbReference type="AlphaFoldDB" id="K0SLQ7"/>
<organism evidence="1 2">
    <name type="scientific">Thalassiosira oceanica</name>
    <name type="common">Marine diatom</name>
    <dbReference type="NCBI Taxonomy" id="159749"/>
    <lineage>
        <taxon>Eukaryota</taxon>
        <taxon>Sar</taxon>
        <taxon>Stramenopiles</taxon>
        <taxon>Ochrophyta</taxon>
        <taxon>Bacillariophyta</taxon>
        <taxon>Coscinodiscophyceae</taxon>
        <taxon>Thalassiosirophycidae</taxon>
        <taxon>Thalassiosirales</taxon>
        <taxon>Thalassiosiraceae</taxon>
        <taxon>Thalassiosira</taxon>
    </lineage>
</organism>
<protein>
    <submittedName>
        <fullName evidence="1">Uncharacterized protein</fullName>
    </submittedName>
</protein>
<comment type="caution">
    <text evidence="1">The sequence shown here is derived from an EMBL/GenBank/DDBJ whole genome shotgun (WGS) entry which is preliminary data.</text>
</comment>
<keyword evidence="2" id="KW-1185">Reference proteome</keyword>